<sequence length="137" mass="16155">MAPTPMPLIRLTLLLKKRNDITHEEFHHHWTHIHGPLVSAWLRRHGVIRYVQYHQPPELRAKATALWEFLGADSISEWDGHVQLYVPSLDCIANALNDPFYREVVVPDEEKFISVRSCQRTVGYEECFIEDNRRVER</sequence>
<reference evidence="3 4" key="1">
    <citation type="submission" date="2018-02" db="EMBL/GenBank/DDBJ databases">
        <title>The genomes of Aspergillus section Nigri reveals drivers in fungal speciation.</title>
        <authorList>
            <consortium name="DOE Joint Genome Institute"/>
            <person name="Vesth T.C."/>
            <person name="Nybo J."/>
            <person name="Theobald S."/>
            <person name="Brandl J."/>
            <person name="Frisvad J.C."/>
            <person name="Nielsen K.F."/>
            <person name="Lyhne E.K."/>
            <person name="Kogle M.E."/>
            <person name="Kuo A."/>
            <person name="Riley R."/>
            <person name="Clum A."/>
            <person name="Nolan M."/>
            <person name="Lipzen A."/>
            <person name="Salamov A."/>
            <person name="Henrissat B."/>
            <person name="Wiebenga A."/>
            <person name="De vries R.P."/>
            <person name="Grigoriev I.V."/>
            <person name="Mortensen U.H."/>
            <person name="Andersen M.R."/>
            <person name="Baker S.E."/>
        </authorList>
    </citation>
    <scope>NUCLEOTIDE SEQUENCE [LARGE SCALE GENOMIC DNA]</scope>
    <source>
        <strain evidence="3 4">CBS 313.89</strain>
    </source>
</reference>
<dbReference type="SUPFAM" id="SSF54909">
    <property type="entry name" value="Dimeric alpha+beta barrel"/>
    <property type="match status" value="1"/>
</dbReference>
<dbReference type="Proteomes" id="UP000249789">
    <property type="component" value="Unassembled WGS sequence"/>
</dbReference>
<evidence type="ECO:0000313" key="4">
    <source>
        <dbReference type="Proteomes" id="UP000249789"/>
    </source>
</evidence>
<dbReference type="OrthoDB" id="3454835at2759"/>
<evidence type="ECO:0000313" key="3">
    <source>
        <dbReference type="EMBL" id="RAK78248.1"/>
    </source>
</evidence>
<dbReference type="EMBL" id="KZ824638">
    <property type="protein sequence ID" value="RAK78248.1"/>
    <property type="molecule type" value="Genomic_DNA"/>
</dbReference>
<dbReference type="RefSeq" id="XP_040802258.1">
    <property type="nucleotide sequence ID" value="XM_040948545.1"/>
</dbReference>
<dbReference type="Gene3D" id="3.30.70.100">
    <property type="match status" value="1"/>
</dbReference>
<protein>
    <recommendedName>
        <fullName evidence="2">EthD domain-containing protein</fullName>
    </recommendedName>
</protein>
<dbReference type="GeneID" id="63865878"/>
<dbReference type="InterPro" id="IPR009799">
    <property type="entry name" value="EthD_dom"/>
</dbReference>
<evidence type="ECO:0000256" key="1">
    <source>
        <dbReference type="ARBA" id="ARBA00005986"/>
    </source>
</evidence>
<dbReference type="GO" id="GO:0016491">
    <property type="term" value="F:oxidoreductase activity"/>
    <property type="evidence" value="ECO:0007669"/>
    <property type="project" value="InterPro"/>
</dbReference>
<gene>
    <name evidence="3" type="ORF">BO72DRAFT_495392</name>
</gene>
<feature type="domain" description="EthD" evidence="2">
    <location>
        <begin position="19"/>
        <end position="114"/>
    </location>
</feature>
<proteinExistence type="inferred from homology"/>
<dbReference type="AlphaFoldDB" id="A0A8G1RTY2"/>
<evidence type="ECO:0000259" key="2">
    <source>
        <dbReference type="Pfam" id="PF07110"/>
    </source>
</evidence>
<dbReference type="Pfam" id="PF07110">
    <property type="entry name" value="EthD"/>
    <property type="match status" value="1"/>
</dbReference>
<comment type="similarity">
    <text evidence="1">Belongs to the tpcK family.</text>
</comment>
<dbReference type="InterPro" id="IPR011008">
    <property type="entry name" value="Dimeric_a/b-barrel"/>
</dbReference>
<accession>A0A8G1RTY2</accession>
<name>A0A8G1RTY2_9EURO</name>
<keyword evidence="4" id="KW-1185">Reference proteome</keyword>
<dbReference type="VEuPathDB" id="FungiDB:BO72DRAFT_495392"/>
<organism evidence="3 4">
    <name type="scientific">Aspergillus fijiensis CBS 313.89</name>
    <dbReference type="NCBI Taxonomy" id="1448319"/>
    <lineage>
        <taxon>Eukaryota</taxon>
        <taxon>Fungi</taxon>
        <taxon>Dikarya</taxon>
        <taxon>Ascomycota</taxon>
        <taxon>Pezizomycotina</taxon>
        <taxon>Eurotiomycetes</taxon>
        <taxon>Eurotiomycetidae</taxon>
        <taxon>Eurotiales</taxon>
        <taxon>Aspergillaceae</taxon>
        <taxon>Aspergillus</taxon>
    </lineage>
</organism>